<comment type="caution">
    <text evidence="2">The sequence shown here is derived from an EMBL/GenBank/DDBJ whole genome shotgun (WGS) entry which is preliminary data.</text>
</comment>
<feature type="compositionally biased region" description="Low complexity" evidence="1">
    <location>
        <begin position="201"/>
        <end position="215"/>
    </location>
</feature>
<dbReference type="EMBL" id="JAKOGI010000288">
    <property type="protein sequence ID" value="KAJ8437660.1"/>
    <property type="molecule type" value="Genomic_DNA"/>
</dbReference>
<name>A0A9Q1K6C8_9CARY</name>
<accession>A0A9Q1K6C8</accession>
<keyword evidence="3" id="KW-1185">Reference proteome</keyword>
<dbReference type="AlphaFoldDB" id="A0A9Q1K6C8"/>
<evidence type="ECO:0000313" key="3">
    <source>
        <dbReference type="Proteomes" id="UP001153076"/>
    </source>
</evidence>
<evidence type="ECO:0000313" key="2">
    <source>
        <dbReference type="EMBL" id="KAJ8437660.1"/>
    </source>
</evidence>
<feature type="region of interest" description="Disordered" evidence="1">
    <location>
        <begin position="152"/>
        <end position="215"/>
    </location>
</feature>
<feature type="compositionally biased region" description="Basic and acidic residues" evidence="1">
    <location>
        <begin position="152"/>
        <end position="174"/>
    </location>
</feature>
<proteinExistence type="predicted"/>
<feature type="compositionally biased region" description="Polar residues" evidence="1">
    <location>
        <begin position="185"/>
        <end position="198"/>
    </location>
</feature>
<dbReference type="Proteomes" id="UP001153076">
    <property type="component" value="Unassembled WGS sequence"/>
</dbReference>
<organism evidence="2 3">
    <name type="scientific">Carnegiea gigantea</name>
    <dbReference type="NCBI Taxonomy" id="171969"/>
    <lineage>
        <taxon>Eukaryota</taxon>
        <taxon>Viridiplantae</taxon>
        <taxon>Streptophyta</taxon>
        <taxon>Embryophyta</taxon>
        <taxon>Tracheophyta</taxon>
        <taxon>Spermatophyta</taxon>
        <taxon>Magnoliopsida</taxon>
        <taxon>eudicotyledons</taxon>
        <taxon>Gunneridae</taxon>
        <taxon>Pentapetalae</taxon>
        <taxon>Caryophyllales</taxon>
        <taxon>Cactineae</taxon>
        <taxon>Cactaceae</taxon>
        <taxon>Cactoideae</taxon>
        <taxon>Echinocereeae</taxon>
        <taxon>Carnegiea</taxon>
    </lineage>
</organism>
<evidence type="ECO:0000256" key="1">
    <source>
        <dbReference type="SAM" id="MobiDB-lite"/>
    </source>
</evidence>
<sequence length="215" mass="23234">MHRMSLANGDPSPPFKRRAWGKGIIHDNIRKSHCYSSSLEGDGGLVDSSSPLGCPLIRELQTARFAVKVVPPVGRGWNDSARPRRTSITSPLRSALGQGSKLSAALSALDNVNRGHASWQSSRSDQGGHAALLQRHLKDSLIKLAISPNSGKREERDHFIAGNRDGTKKREKENRKIKKERASGTLPNRPQSCLSSSEGEAASSCLASPYSSSSE</sequence>
<protein>
    <submittedName>
        <fullName evidence="2">Uncharacterized protein</fullName>
    </submittedName>
</protein>
<reference evidence="2" key="1">
    <citation type="submission" date="2022-04" db="EMBL/GenBank/DDBJ databases">
        <title>Carnegiea gigantea Genome sequencing and assembly v2.</title>
        <authorList>
            <person name="Copetti D."/>
            <person name="Sanderson M.J."/>
            <person name="Burquez A."/>
            <person name="Wojciechowski M.F."/>
        </authorList>
    </citation>
    <scope>NUCLEOTIDE SEQUENCE</scope>
    <source>
        <strain evidence="2">SGP5-SGP5p</strain>
        <tissue evidence="2">Aerial part</tissue>
    </source>
</reference>
<gene>
    <name evidence="2" type="ORF">Cgig2_028598</name>
</gene>